<dbReference type="PRINTS" id="PR00371">
    <property type="entry name" value="FPNCR"/>
</dbReference>
<dbReference type="InterPro" id="IPR050415">
    <property type="entry name" value="MRET"/>
</dbReference>
<comment type="cofactor">
    <cofactor evidence="1">
        <name>FAD</name>
        <dbReference type="ChEBI" id="CHEBI:57692"/>
    </cofactor>
</comment>
<name>A0A1G9PNS7_9SPHI</name>
<dbReference type="Pfam" id="PF08022">
    <property type="entry name" value="FAD_binding_8"/>
    <property type="match status" value="1"/>
</dbReference>
<evidence type="ECO:0000256" key="7">
    <source>
        <dbReference type="ARBA" id="ARBA00023004"/>
    </source>
</evidence>
<dbReference type="InterPro" id="IPR017938">
    <property type="entry name" value="Riboflavin_synthase-like_b-brl"/>
</dbReference>
<evidence type="ECO:0000256" key="2">
    <source>
        <dbReference type="ARBA" id="ARBA00022630"/>
    </source>
</evidence>
<evidence type="ECO:0000256" key="4">
    <source>
        <dbReference type="ARBA" id="ARBA00022723"/>
    </source>
</evidence>
<dbReference type="InterPro" id="IPR001433">
    <property type="entry name" value="OxRdtase_FAD/NAD-bd"/>
</dbReference>
<sequence>MGNHVLKIASINKVTHDVLRIVTNKPERFHYLPGQATNIAINKRGWLKEERPFTFTSLPTSNFLEFTIKTYPGHEGVTNQLLNLKPNEEIILHDVFGSITYKGEGVFIAGGAGITPFISIFRNLKAKNEIGNNKLLFANKTKADIILEDEFKELLGDAFVNILSDEQIEGYHYGRITEEFLKANVTDFNQQFYLCGPPPMIKDVEKQLINLGVDKKLITKEEV</sequence>
<dbReference type="RefSeq" id="WP_090701066.1">
    <property type="nucleotide sequence ID" value="NZ_FNHH01000004.1"/>
</dbReference>
<keyword evidence="3" id="KW-0001">2Fe-2S</keyword>
<reference evidence="11" key="1">
    <citation type="submission" date="2016-10" db="EMBL/GenBank/DDBJ databases">
        <authorList>
            <person name="Varghese N."/>
            <person name="Submissions S."/>
        </authorList>
    </citation>
    <scope>NUCLEOTIDE SEQUENCE [LARGE SCALE GENOMIC DNA]</scope>
    <source>
        <strain evidence="11">DSM 24536</strain>
    </source>
</reference>
<dbReference type="Proteomes" id="UP000199226">
    <property type="component" value="Unassembled WGS sequence"/>
</dbReference>
<gene>
    <name evidence="10" type="ORF">SAMN05421813_104211</name>
</gene>
<dbReference type="PANTHER" id="PTHR47354:SF8">
    <property type="entry name" value="1,2-PHENYLACETYL-COA EPOXIDASE, SUBUNIT E"/>
    <property type="match status" value="1"/>
</dbReference>
<dbReference type="STRING" id="990371.SAMN05421813_104211"/>
<dbReference type="EMBL" id="FNHH01000004">
    <property type="protein sequence ID" value="SDM00466.1"/>
    <property type="molecule type" value="Genomic_DNA"/>
</dbReference>
<evidence type="ECO:0000256" key="3">
    <source>
        <dbReference type="ARBA" id="ARBA00022714"/>
    </source>
</evidence>
<keyword evidence="7" id="KW-0408">Iron</keyword>
<dbReference type="InterPro" id="IPR012165">
    <property type="entry name" value="Cyt_c3_hydrogenase_gsu"/>
</dbReference>
<keyword evidence="2" id="KW-0285">Flavoprotein</keyword>
<dbReference type="PIRSF" id="PIRSF006816">
    <property type="entry name" value="Cyc3_hyd_g"/>
    <property type="match status" value="1"/>
</dbReference>
<dbReference type="GO" id="GO:0046872">
    <property type="term" value="F:metal ion binding"/>
    <property type="evidence" value="ECO:0007669"/>
    <property type="project" value="UniProtKB-KW"/>
</dbReference>
<keyword evidence="8" id="KW-0411">Iron-sulfur</keyword>
<protein>
    <submittedName>
        <fullName evidence="10">Ferredoxin-NADP reductase</fullName>
    </submittedName>
</protein>
<dbReference type="SUPFAM" id="SSF63380">
    <property type="entry name" value="Riboflavin synthase domain-like"/>
    <property type="match status" value="1"/>
</dbReference>
<evidence type="ECO:0000256" key="1">
    <source>
        <dbReference type="ARBA" id="ARBA00001974"/>
    </source>
</evidence>
<dbReference type="Gene3D" id="2.40.30.10">
    <property type="entry name" value="Translation factors"/>
    <property type="match status" value="1"/>
</dbReference>
<dbReference type="SUPFAM" id="SSF52343">
    <property type="entry name" value="Ferredoxin reductase-like, C-terminal NADP-linked domain"/>
    <property type="match status" value="1"/>
</dbReference>
<evidence type="ECO:0000259" key="9">
    <source>
        <dbReference type="PROSITE" id="PS51384"/>
    </source>
</evidence>
<keyword evidence="6" id="KW-0560">Oxidoreductase</keyword>
<dbReference type="GO" id="GO:0050660">
    <property type="term" value="F:flavin adenine dinucleotide binding"/>
    <property type="evidence" value="ECO:0007669"/>
    <property type="project" value="InterPro"/>
</dbReference>
<dbReference type="InterPro" id="IPR013112">
    <property type="entry name" value="FAD-bd_8"/>
</dbReference>
<dbReference type="Pfam" id="PF00175">
    <property type="entry name" value="NAD_binding_1"/>
    <property type="match status" value="1"/>
</dbReference>
<dbReference type="GO" id="GO:0016491">
    <property type="term" value="F:oxidoreductase activity"/>
    <property type="evidence" value="ECO:0007669"/>
    <property type="project" value="UniProtKB-KW"/>
</dbReference>
<dbReference type="OrthoDB" id="9789468at2"/>
<organism evidence="10 11">
    <name type="scientific">Daejeonella rubra</name>
    <dbReference type="NCBI Taxonomy" id="990371"/>
    <lineage>
        <taxon>Bacteria</taxon>
        <taxon>Pseudomonadati</taxon>
        <taxon>Bacteroidota</taxon>
        <taxon>Sphingobacteriia</taxon>
        <taxon>Sphingobacteriales</taxon>
        <taxon>Sphingobacteriaceae</taxon>
        <taxon>Daejeonella</taxon>
    </lineage>
</organism>
<dbReference type="GO" id="GO:0051537">
    <property type="term" value="F:2 iron, 2 sulfur cluster binding"/>
    <property type="evidence" value="ECO:0007669"/>
    <property type="project" value="UniProtKB-KW"/>
</dbReference>
<evidence type="ECO:0000256" key="8">
    <source>
        <dbReference type="ARBA" id="ARBA00023014"/>
    </source>
</evidence>
<keyword evidence="11" id="KW-1185">Reference proteome</keyword>
<keyword evidence="5" id="KW-0274">FAD</keyword>
<evidence type="ECO:0000313" key="11">
    <source>
        <dbReference type="Proteomes" id="UP000199226"/>
    </source>
</evidence>
<dbReference type="PRINTS" id="PR00410">
    <property type="entry name" value="PHEHYDRXLASE"/>
</dbReference>
<keyword evidence="4" id="KW-0479">Metal-binding</keyword>
<dbReference type="InterPro" id="IPR001709">
    <property type="entry name" value="Flavoprot_Pyr_Nucl_cyt_Rdtase"/>
</dbReference>
<dbReference type="GO" id="GO:0006221">
    <property type="term" value="P:pyrimidine nucleotide biosynthetic process"/>
    <property type="evidence" value="ECO:0007669"/>
    <property type="project" value="InterPro"/>
</dbReference>
<proteinExistence type="predicted"/>
<evidence type="ECO:0000256" key="6">
    <source>
        <dbReference type="ARBA" id="ARBA00023002"/>
    </source>
</evidence>
<dbReference type="InterPro" id="IPR017927">
    <property type="entry name" value="FAD-bd_FR_type"/>
</dbReference>
<dbReference type="AlphaFoldDB" id="A0A1G9PNS7"/>
<dbReference type="Gene3D" id="3.40.50.80">
    <property type="entry name" value="Nucleotide-binding domain of ferredoxin-NADP reductase (FNR) module"/>
    <property type="match status" value="1"/>
</dbReference>
<evidence type="ECO:0000256" key="5">
    <source>
        <dbReference type="ARBA" id="ARBA00022827"/>
    </source>
</evidence>
<accession>A0A1G9PNS7</accession>
<dbReference type="InterPro" id="IPR039261">
    <property type="entry name" value="FNR_nucleotide-bd"/>
</dbReference>
<evidence type="ECO:0000313" key="10">
    <source>
        <dbReference type="EMBL" id="SDM00466.1"/>
    </source>
</evidence>
<feature type="domain" description="FAD-binding FR-type" evidence="9">
    <location>
        <begin position="1"/>
        <end position="102"/>
    </location>
</feature>
<dbReference type="PROSITE" id="PS51384">
    <property type="entry name" value="FAD_FR"/>
    <property type="match status" value="1"/>
</dbReference>
<dbReference type="PANTHER" id="PTHR47354">
    <property type="entry name" value="NADH OXIDOREDUCTASE HCR"/>
    <property type="match status" value="1"/>
</dbReference>